<evidence type="ECO:0000259" key="1">
    <source>
        <dbReference type="Pfam" id="PF14838"/>
    </source>
</evidence>
<dbReference type="InterPro" id="IPR029444">
    <property type="entry name" value="INTS5_C"/>
</dbReference>
<gene>
    <name evidence="2" type="ORF">AKO1_013116</name>
</gene>
<dbReference type="GO" id="GO:0034472">
    <property type="term" value="P:snRNA 3'-end processing"/>
    <property type="evidence" value="ECO:0007669"/>
    <property type="project" value="TreeGrafter"/>
</dbReference>
<dbReference type="EMBL" id="JAOPGA020001480">
    <property type="protein sequence ID" value="KAL0488833.1"/>
    <property type="molecule type" value="Genomic_DNA"/>
</dbReference>
<reference evidence="2 3" key="1">
    <citation type="submission" date="2024-03" db="EMBL/GenBank/DDBJ databases">
        <title>The Acrasis kona genome and developmental transcriptomes reveal deep origins of eukaryotic multicellular pathways.</title>
        <authorList>
            <person name="Sheikh S."/>
            <person name="Fu C.-J."/>
            <person name="Brown M.W."/>
            <person name="Baldauf S.L."/>
        </authorList>
    </citation>
    <scope>NUCLEOTIDE SEQUENCE [LARGE SCALE GENOMIC DNA]</scope>
    <source>
        <strain evidence="2 3">ATCC MYA-3509</strain>
    </source>
</reference>
<dbReference type="PANTHER" id="PTHR31697:SF2">
    <property type="entry name" value="INTEGRATOR COMPLEX SUBUNIT 5"/>
    <property type="match status" value="1"/>
</dbReference>
<dbReference type="InterPro" id="IPR040316">
    <property type="entry name" value="INTS5"/>
</dbReference>
<dbReference type="Pfam" id="PF14838">
    <property type="entry name" value="INTS5_C"/>
    <property type="match status" value="1"/>
</dbReference>
<comment type="caution">
    <text evidence="2">The sequence shown here is derived from an EMBL/GenBank/DDBJ whole genome shotgun (WGS) entry which is preliminary data.</text>
</comment>
<evidence type="ECO:0000313" key="2">
    <source>
        <dbReference type="EMBL" id="KAL0488833.1"/>
    </source>
</evidence>
<accession>A0AAW2ZHK8</accession>
<protein>
    <recommendedName>
        <fullName evidence="1">Integrator complex subunit 5 C-terminal domain-containing protein</fullName>
    </recommendedName>
</protein>
<dbReference type="GO" id="GO:0032039">
    <property type="term" value="C:integrator complex"/>
    <property type="evidence" value="ECO:0007669"/>
    <property type="project" value="InterPro"/>
</dbReference>
<proteinExistence type="predicted"/>
<dbReference type="Proteomes" id="UP001431209">
    <property type="component" value="Unassembled WGS sequence"/>
</dbReference>
<evidence type="ECO:0000313" key="3">
    <source>
        <dbReference type="Proteomes" id="UP001431209"/>
    </source>
</evidence>
<organism evidence="2 3">
    <name type="scientific">Acrasis kona</name>
    <dbReference type="NCBI Taxonomy" id="1008807"/>
    <lineage>
        <taxon>Eukaryota</taxon>
        <taxon>Discoba</taxon>
        <taxon>Heterolobosea</taxon>
        <taxon>Tetramitia</taxon>
        <taxon>Eutetramitia</taxon>
        <taxon>Acrasidae</taxon>
        <taxon>Acrasis</taxon>
    </lineage>
</organism>
<dbReference type="AlphaFoldDB" id="A0AAW2ZHK8"/>
<name>A0AAW2ZHK8_9EUKA</name>
<keyword evidence="3" id="KW-1185">Reference proteome</keyword>
<sequence length="388" mass="44794">MISNPELDSSNILYHFHILNGIDPLECIYMMDGVINYWLELMTCGMLHSKLNTHFDFQSKSKLNHLIGFPLHGYDTLVQLMNQYLINPLSHQSISTDRRMELTRIHFGDSFASFTKLPKLNSTSKQDVNLLNLLIIKQDASKQGQEQQAVVMSGRVQLRKKKKSQPLTASQLQQSNVVKNNTTLMMLLLSECGHIPQLVKQIKRRLNCAFGQCATYEQYCQVLPRKPITERDVFIDQMFHDFPILYHVLSLISQKEPVLFLSFYPVWLSMMVNCIGTWHGNKQLPPNLVQHTHLIVSYAVNAQWVPAPLCYVVNLIDRLTSEEIVSVCMSVFHFVSNYPPKEEEYSEDGAKRTFPIECDVQMYMQSAKDVLRAHTSEFADLFYLFFSK</sequence>
<dbReference type="PANTHER" id="PTHR31697">
    <property type="entry name" value="INTEGRATOR COMPLEX SUBUNIT 5"/>
    <property type="match status" value="1"/>
</dbReference>
<feature type="domain" description="Integrator complex subunit 5 C-terminal" evidence="1">
    <location>
        <begin position="228"/>
        <end position="372"/>
    </location>
</feature>